<organism evidence="2 3">
    <name type="scientific">Burkholderia plantarii</name>
    <dbReference type="NCBI Taxonomy" id="41899"/>
    <lineage>
        <taxon>Bacteria</taxon>
        <taxon>Pseudomonadati</taxon>
        <taxon>Pseudomonadota</taxon>
        <taxon>Betaproteobacteria</taxon>
        <taxon>Burkholderiales</taxon>
        <taxon>Burkholderiaceae</taxon>
        <taxon>Burkholderia</taxon>
    </lineage>
</organism>
<accession>A0A0B6S5X8</accession>
<reference evidence="3" key="1">
    <citation type="submission" date="2011-03" db="EMBL/GenBank/DDBJ databases">
        <authorList>
            <person name="Voget S."/>
            <person name="Streit W.R."/>
            <person name="Jaeger K.E."/>
            <person name="Daniel R."/>
        </authorList>
    </citation>
    <scope>NUCLEOTIDE SEQUENCE [LARGE SCALE GENOMIC DNA]</scope>
    <source>
        <strain evidence="3">PG1</strain>
    </source>
</reference>
<dbReference type="PANTHER" id="PTHR36057:SF1">
    <property type="entry name" value="LIPOPROTEIN LIPID ATTACHMENT SITE-LIKE PROTEIN, PUTATIVE (DUF1223)-RELATED"/>
    <property type="match status" value="1"/>
</dbReference>
<dbReference type="InterPro" id="IPR036249">
    <property type="entry name" value="Thioredoxin-like_sf"/>
</dbReference>
<feature type="chain" id="PRO_5002122269" description="DUF1223 domain-containing protein" evidence="1">
    <location>
        <begin position="24"/>
        <end position="239"/>
    </location>
</feature>
<dbReference type="RefSeq" id="WP_042628184.1">
    <property type="nucleotide sequence ID" value="NZ_CP002581.1"/>
</dbReference>
<dbReference type="EMBL" id="CP002581">
    <property type="protein sequence ID" value="AJK49809.1"/>
    <property type="molecule type" value="Genomic_DNA"/>
</dbReference>
<sequence>MPFRSFPALCAGAAVLVASQAMAAAPRPVVVELFTSQGCSSCPPADRFLSELSDTRADVLPLAFHVTYWNQLGWKDPWSFDGATQRQARYGERFRDGSYTPEMVVDGTAAVVGSDRGAAEAAIDRARRAGVTAAAVSASRGGDAVAVSIGAGAGPARVLLVGYDARRATPVGRGENAGRTLTESNIVRGVMPIGEWHGAALTLHAAPVEGERLAVLLEAPDGRIVGAARVADAAAPGAR</sequence>
<evidence type="ECO:0008006" key="4">
    <source>
        <dbReference type="Google" id="ProtNLM"/>
    </source>
</evidence>
<dbReference type="SUPFAM" id="SSF52833">
    <property type="entry name" value="Thioredoxin-like"/>
    <property type="match status" value="1"/>
</dbReference>
<proteinExistence type="predicted"/>
<keyword evidence="1" id="KW-0732">Signal</keyword>
<dbReference type="Proteomes" id="UP000031838">
    <property type="component" value="Chromosome 2"/>
</dbReference>
<evidence type="ECO:0000256" key="1">
    <source>
        <dbReference type="SAM" id="SignalP"/>
    </source>
</evidence>
<keyword evidence="3" id="KW-1185">Reference proteome</keyword>
<feature type="signal peptide" evidence="1">
    <location>
        <begin position="1"/>
        <end position="23"/>
    </location>
</feature>
<name>A0A0B6S5X8_BURPL</name>
<reference evidence="2 3" key="2">
    <citation type="journal article" date="2016" name="Appl. Microbiol. Biotechnol.">
        <title>Mutations improving production and secretion of extracellular lipase by Burkholderia glumae PG1.</title>
        <authorList>
            <person name="Knapp A."/>
            <person name="Voget S."/>
            <person name="Gao R."/>
            <person name="Zaburannyi N."/>
            <person name="Krysciak D."/>
            <person name="Breuer M."/>
            <person name="Hauer B."/>
            <person name="Streit W.R."/>
            <person name="Muller R."/>
            <person name="Daniel R."/>
            <person name="Jaeger K.E."/>
        </authorList>
    </citation>
    <scope>NUCLEOTIDE SEQUENCE [LARGE SCALE GENOMIC DNA]</scope>
    <source>
        <strain evidence="2 3">PG1</strain>
    </source>
</reference>
<dbReference type="PANTHER" id="PTHR36057">
    <property type="match status" value="1"/>
</dbReference>
<dbReference type="Pfam" id="PF06764">
    <property type="entry name" value="DUF1223"/>
    <property type="match status" value="1"/>
</dbReference>
<dbReference type="AlphaFoldDB" id="A0A0B6S5X8"/>
<dbReference type="InterPro" id="IPR010634">
    <property type="entry name" value="DUF1223"/>
</dbReference>
<dbReference type="KEGG" id="bgp:BGL_2c17420"/>
<protein>
    <recommendedName>
        <fullName evidence="4">DUF1223 domain-containing protein</fullName>
    </recommendedName>
</protein>
<dbReference type="HOGENOM" id="CLU_065609_1_0_4"/>
<evidence type="ECO:0000313" key="3">
    <source>
        <dbReference type="Proteomes" id="UP000031838"/>
    </source>
</evidence>
<evidence type="ECO:0000313" key="2">
    <source>
        <dbReference type="EMBL" id="AJK49809.1"/>
    </source>
</evidence>
<gene>
    <name evidence="2" type="ORF">BGL_2c17420</name>
</gene>